<dbReference type="KEGG" id="hsc:HVS_05170"/>
<evidence type="ECO:0000313" key="8">
    <source>
        <dbReference type="EMBL" id="PQQ66988.1"/>
    </source>
</evidence>
<dbReference type="Gene3D" id="3.30.2350.10">
    <property type="entry name" value="Pseudouridine synthase"/>
    <property type="match status" value="1"/>
</dbReference>
<dbReference type="Proteomes" id="UP000239720">
    <property type="component" value="Unassembled WGS sequence"/>
</dbReference>
<name>A0A2K9DZL6_9FIRM</name>
<dbReference type="GO" id="GO:0003723">
    <property type="term" value="F:RNA binding"/>
    <property type="evidence" value="ECO:0007669"/>
    <property type="project" value="InterPro"/>
</dbReference>
<dbReference type="OrthoDB" id="9807829at2"/>
<dbReference type="InterPro" id="IPR020103">
    <property type="entry name" value="PsdUridine_synth_cat_dom_sf"/>
</dbReference>
<feature type="domain" description="Pseudouridine synthase RsuA/RluA-like" evidence="6">
    <location>
        <begin position="15"/>
        <end position="170"/>
    </location>
</feature>
<dbReference type="Pfam" id="PF00849">
    <property type="entry name" value="PseudoU_synth_2"/>
    <property type="match status" value="1"/>
</dbReference>
<organism evidence="7 9">
    <name type="scientific">Acetivibrio saccincola</name>
    <dbReference type="NCBI Taxonomy" id="1677857"/>
    <lineage>
        <taxon>Bacteria</taxon>
        <taxon>Bacillati</taxon>
        <taxon>Bacillota</taxon>
        <taxon>Clostridia</taxon>
        <taxon>Eubacteriales</taxon>
        <taxon>Oscillospiraceae</taxon>
        <taxon>Acetivibrio</taxon>
    </lineage>
</organism>
<dbReference type="Proteomes" id="UP000233534">
    <property type="component" value="Chromosome"/>
</dbReference>
<evidence type="ECO:0000256" key="5">
    <source>
        <dbReference type="ARBA" id="ARBA00033164"/>
    </source>
</evidence>
<dbReference type="EMBL" id="NEMB01000003">
    <property type="protein sequence ID" value="PQQ66988.1"/>
    <property type="molecule type" value="Genomic_DNA"/>
</dbReference>
<evidence type="ECO:0000256" key="3">
    <source>
        <dbReference type="ARBA" id="ARBA00023235"/>
    </source>
</evidence>
<evidence type="ECO:0000256" key="4">
    <source>
        <dbReference type="ARBA" id="ARBA00031870"/>
    </source>
</evidence>
<accession>A0A2K9DZL6</accession>
<dbReference type="PANTHER" id="PTHR21600:SF83">
    <property type="entry name" value="PSEUDOURIDYLATE SYNTHASE RPUSD4, MITOCHONDRIAL"/>
    <property type="match status" value="1"/>
</dbReference>
<dbReference type="InterPro" id="IPR050188">
    <property type="entry name" value="RluA_PseudoU_synthase"/>
</dbReference>
<keyword evidence="3 7" id="KW-0413">Isomerase</keyword>
<comment type="similarity">
    <text evidence="2">Belongs to the pseudouridine synthase RluA family.</text>
</comment>
<evidence type="ECO:0000313" key="9">
    <source>
        <dbReference type="Proteomes" id="UP000233534"/>
    </source>
</evidence>
<evidence type="ECO:0000256" key="1">
    <source>
        <dbReference type="ARBA" id="ARBA00000073"/>
    </source>
</evidence>
<evidence type="ECO:0000313" key="10">
    <source>
        <dbReference type="Proteomes" id="UP000239720"/>
    </source>
</evidence>
<evidence type="ECO:0000313" key="7">
    <source>
        <dbReference type="EMBL" id="AUG56967.1"/>
    </source>
</evidence>
<proteinExistence type="inferred from homology"/>
<dbReference type="GO" id="GO:0001522">
    <property type="term" value="P:pseudouridine synthesis"/>
    <property type="evidence" value="ECO:0007669"/>
    <property type="project" value="InterPro"/>
</dbReference>
<dbReference type="RefSeq" id="WP_101299843.1">
    <property type="nucleotide sequence ID" value="NZ_CP025197.1"/>
</dbReference>
<reference evidence="8 10" key="2">
    <citation type="journal article" date="2018" name="Syst. Appl. Microbiol.">
        <title>Characterization and high-quality draft genome sequence of Herbivorax saccincola A7, an anaerobic, alkaliphilic, thermophilic, cellulolytic, and xylanolytic bacterium.</title>
        <authorList>
            <person name="Aikawa S."/>
            <person name="Baramee S."/>
            <person name="Sermsathanaswadi J."/>
            <person name="Thianheng P."/>
            <person name="Tachaapaikoon C."/>
            <person name="Shikata A."/>
            <person name="Waeonukul R."/>
            <person name="Pason P."/>
            <person name="Ratanakhanokchai K."/>
            <person name="Kosugi A."/>
        </authorList>
    </citation>
    <scope>NUCLEOTIDE SEQUENCE [LARGE SCALE GENOMIC DNA]</scope>
    <source>
        <strain evidence="8 10">A7</strain>
    </source>
</reference>
<sequence>MTLKSAIDVIYEDNHLLVVKKPVNMPVQGDSTGDEDLLTVLKKYIKEKYKKPGNVYLGLVHRLDRPVGGVMVFAKTSKAASRLSDAIRKREFYKTYLAVVHGVLKDKKGKMEDYLLKNKKNNIVNVVDENTKGAKYAYLEYSVLSESRNFSLVKINLHTGRPHQIRVQFSGAGHPLYGDQKYGKAVNFPGQQIALWSCEISFTHPTTKKNLKFECNPPNIEPWNWF</sequence>
<keyword evidence="9" id="KW-1185">Reference proteome</keyword>
<dbReference type="InterPro" id="IPR006145">
    <property type="entry name" value="PsdUridine_synth_RsuA/RluA"/>
</dbReference>
<dbReference type="GO" id="GO:0006396">
    <property type="term" value="P:RNA processing"/>
    <property type="evidence" value="ECO:0007669"/>
    <property type="project" value="UniProtKB-ARBA"/>
</dbReference>
<gene>
    <name evidence="7" type="primary">rluC</name>
    <name evidence="8" type="ORF">B9R14_09725</name>
    <name evidence="7" type="ORF">HVS_05170</name>
</gene>
<dbReference type="EMBL" id="CP025197">
    <property type="protein sequence ID" value="AUG56967.1"/>
    <property type="molecule type" value="Genomic_DNA"/>
</dbReference>
<protein>
    <recommendedName>
        <fullName evidence="4">RNA pseudouridylate synthase</fullName>
    </recommendedName>
    <alternativeName>
        <fullName evidence="5">RNA-uridine isomerase</fullName>
    </alternativeName>
</protein>
<dbReference type="SUPFAM" id="SSF55120">
    <property type="entry name" value="Pseudouridine synthase"/>
    <property type="match status" value="1"/>
</dbReference>
<reference evidence="7 9" key="1">
    <citation type="submission" date="2017-12" db="EMBL/GenBank/DDBJ databases">
        <title>Complete genome sequence of Herbivorax saccincola GGR1, a novel Cellulosome-producing hydrolytic bacterium in a thermophilic biogas plant, established by Illumina and Nanopore MinION sequencing.</title>
        <authorList>
            <person name="Pechtl A."/>
            <person name="Ruckert C."/>
            <person name="Koeck D.E."/>
            <person name="Maus I."/>
            <person name="Winkler A."/>
            <person name="Kalinowski J."/>
            <person name="Puhler A."/>
            <person name="Schwarz W.W."/>
            <person name="Zverlov V.V."/>
            <person name="Schluter A."/>
            <person name="Liebl W."/>
        </authorList>
    </citation>
    <scope>NUCLEOTIDE SEQUENCE [LARGE SCALE GENOMIC DNA]</scope>
    <source>
        <strain evidence="7">GGR1</strain>
        <strain evidence="9">SR1</strain>
    </source>
</reference>
<dbReference type="AlphaFoldDB" id="A0A2K9DZL6"/>
<dbReference type="GO" id="GO:0009982">
    <property type="term" value="F:pseudouridine synthase activity"/>
    <property type="evidence" value="ECO:0007669"/>
    <property type="project" value="InterPro"/>
</dbReference>
<dbReference type="PANTHER" id="PTHR21600">
    <property type="entry name" value="MITOCHONDRIAL RNA PSEUDOURIDINE SYNTHASE"/>
    <property type="match status" value="1"/>
</dbReference>
<evidence type="ECO:0000256" key="2">
    <source>
        <dbReference type="ARBA" id="ARBA00010876"/>
    </source>
</evidence>
<dbReference type="GO" id="GO:0140098">
    <property type="term" value="F:catalytic activity, acting on RNA"/>
    <property type="evidence" value="ECO:0007669"/>
    <property type="project" value="UniProtKB-ARBA"/>
</dbReference>
<evidence type="ECO:0000259" key="6">
    <source>
        <dbReference type="Pfam" id="PF00849"/>
    </source>
</evidence>
<comment type="catalytic activity">
    <reaction evidence="1">
        <text>a uridine in RNA = a pseudouridine in RNA</text>
        <dbReference type="Rhea" id="RHEA:48348"/>
        <dbReference type="Rhea" id="RHEA-COMP:12068"/>
        <dbReference type="Rhea" id="RHEA-COMP:12069"/>
        <dbReference type="ChEBI" id="CHEBI:65314"/>
        <dbReference type="ChEBI" id="CHEBI:65315"/>
    </reaction>
</comment>
<dbReference type="CDD" id="cd02869">
    <property type="entry name" value="PseudoU_synth_RluA_like"/>
    <property type="match status" value="1"/>
</dbReference>